<protein>
    <submittedName>
        <fullName evidence="2">Uncharacterized protein</fullName>
    </submittedName>
</protein>
<accession>A0A5N6LI69</accession>
<gene>
    <name evidence="2" type="ORF">E3N88_42298</name>
</gene>
<evidence type="ECO:0000313" key="3">
    <source>
        <dbReference type="Proteomes" id="UP000326396"/>
    </source>
</evidence>
<comment type="caution">
    <text evidence="2">The sequence shown here is derived from an EMBL/GenBank/DDBJ whole genome shotgun (WGS) entry which is preliminary data.</text>
</comment>
<sequence>MANAGEHTNSANSVPPATSPLAPNTYDAFSDTNNSDSTEQTVVIPKYGPVDSPGPSQKPYTAAHTSKFRKQSIGDGYENRRGEEEKRYNHGDEEEKRPDSS</sequence>
<dbReference type="EMBL" id="SZYD01000485">
    <property type="protein sequence ID" value="KAD1781286.1"/>
    <property type="molecule type" value="Genomic_DNA"/>
</dbReference>
<reference evidence="2 3" key="1">
    <citation type="submission" date="2019-05" db="EMBL/GenBank/DDBJ databases">
        <title>Mikania micrantha, genome provides insights into the molecular mechanism of rapid growth.</title>
        <authorList>
            <person name="Liu B."/>
        </authorList>
    </citation>
    <scope>NUCLEOTIDE SEQUENCE [LARGE SCALE GENOMIC DNA]</scope>
    <source>
        <strain evidence="2">NLD-2019</strain>
        <tissue evidence="2">Leaf</tissue>
    </source>
</reference>
<organism evidence="2 3">
    <name type="scientific">Mikania micrantha</name>
    <name type="common">bitter vine</name>
    <dbReference type="NCBI Taxonomy" id="192012"/>
    <lineage>
        <taxon>Eukaryota</taxon>
        <taxon>Viridiplantae</taxon>
        <taxon>Streptophyta</taxon>
        <taxon>Embryophyta</taxon>
        <taxon>Tracheophyta</taxon>
        <taxon>Spermatophyta</taxon>
        <taxon>Magnoliopsida</taxon>
        <taxon>eudicotyledons</taxon>
        <taxon>Gunneridae</taxon>
        <taxon>Pentapetalae</taxon>
        <taxon>asterids</taxon>
        <taxon>campanulids</taxon>
        <taxon>Asterales</taxon>
        <taxon>Asteraceae</taxon>
        <taxon>Asteroideae</taxon>
        <taxon>Heliantheae alliance</taxon>
        <taxon>Eupatorieae</taxon>
        <taxon>Mikania</taxon>
    </lineage>
</organism>
<evidence type="ECO:0000256" key="1">
    <source>
        <dbReference type="SAM" id="MobiDB-lite"/>
    </source>
</evidence>
<feature type="region of interest" description="Disordered" evidence="1">
    <location>
        <begin position="1"/>
        <end position="101"/>
    </location>
</feature>
<feature type="compositionally biased region" description="Polar residues" evidence="1">
    <location>
        <begin position="30"/>
        <end position="41"/>
    </location>
</feature>
<feature type="compositionally biased region" description="Basic and acidic residues" evidence="1">
    <location>
        <begin position="77"/>
        <end position="101"/>
    </location>
</feature>
<keyword evidence="3" id="KW-1185">Reference proteome</keyword>
<evidence type="ECO:0000313" key="2">
    <source>
        <dbReference type="EMBL" id="KAD1781286.1"/>
    </source>
</evidence>
<feature type="compositionally biased region" description="Polar residues" evidence="1">
    <location>
        <begin position="1"/>
        <end position="16"/>
    </location>
</feature>
<proteinExistence type="predicted"/>
<name>A0A5N6LI69_9ASTR</name>
<dbReference type="Proteomes" id="UP000326396">
    <property type="component" value="Unassembled WGS sequence"/>
</dbReference>
<dbReference type="AlphaFoldDB" id="A0A5N6LI69"/>